<sequence length="289" mass="32718">MKLIFVTFIILSILQCIFCGCPDGWIFSPHDSKCYKVSNTLSGWNVGEYNCAFIGGHLASIHSLEQNQFLWELGRRIGKYIWVGAAQFGNNPNYVYADGSPFNYEKWNYGKRPSFRRGKRCIKIDTSTGLWEQSCCKKKSVPICVKDPKLYPGWGTSSSEEMKKSTTTLPSPFLVEKKEETDNFAAAVDGFQKVYNLSKQEKRPNDSSFEFKLKNEEPINEGSDGFGKVIKLTDTMPNVDATNPILANPDNRERVILTTIRNDNVPLEAEEGKDRLDGIVRSPLKKLNF</sequence>
<dbReference type="InterPro" id="IPR001304">
    <property type="entry name" value="C-type_lectin-like"/>
</dbReference>
<dbReference type="eggNOG" id="KOG4297">
    <property type="taxonomic scope" value="Eukaryota"/>
</dbReference>
<keyword evidence="4" id="KW-1185">Reference proteome</keyword>
<dbReference type="WBParaSite" id="SRAE_2000479900.1">
    <property type="protein sequence ID" value="SRAE_2000479900.1"/>
    <property type="gene ID" value="WBGene00265045"/>
</dbReference>
<dbReference type="PROSITE" id="PS50041">
    <property type="entry name" value="C_TYPE_LECTIN_2"/>
    <property type="match status" value="1"/>
</dbReference>
<evidence type="ECO:0000256" key="1">
    <source>
        <dbReference type="SAM" id="SignalP"/>
    </source>
</evidence>
<accession>A0A090N069</accession>
<feature type="chain" id="PRO_5015031473" evidence="1">
    <location>
        <begin position="20"/>
        <end position="289"/>
    </location>
</feature>
<dbReference type="SUPFAM" id="SSF56436">
    <property type="entry name" value="C-type lectin-like"/>
    <property type="match status" value="1"/>
</dbReference>
<dbReference type="SMART" id="SM00034">
    <property type="entry name" value="CLECT"/>
    <property type="match status" value="1"/>
</dbReference>
<dbReference type="Proteomes" id="UP000035682">
    <property type="component" value="Unplaced"/>
</dbReference>
<keyword evidence="1" id="KW-0732">Signal</keyword>
<reference evidence="5" key="2">
    <citation type="submission" date="2020-12" db="UniProtKB">
        <authorList>
            <consortium name="WormBaseParasite"/>
        </authorList>
    </citation>
    <scope>IDENTIFICATION</scope>
</reference>
<feature type="domain" description="C-type lectin" evidence="2">
    <location>
        <begin position="30"/>
        <end position="145"/>
    </location>
</feature>
<evidence type="ECO:0000313" key="3">
    <source>
        <dbReference type="EMBL" id="CEF70165.1"/>
    </source>
</evidence>
<dbReference type="GeneID" id="36382538"/>
<dbReference type="PANTHER" id="PTHR22803">
    <property type="entry name" value="MANNOSE, PHOSPHOLIPASE, LECTIN RECEPTOR RELATED"/>
    <property type="match status" value="1"/>
</dbReference>
<dbReference type="Gene3D" id="3.10.100.10">
    <property type="entry name" value="Mannose-Binding Protein A, subunit A"/>
    <property type="match status" value="1"/>
</dbReference>
<dbReference type="InterPro" id="IPR016187">
    <property type="entry name" value="CTDL_fold"/>
</dbReference>
<gene>
    <name evidence="3 5 6" type="ORF">SRAE_2000479900</name>
</gene>
<protein>
    <submittedName>
        <fullName evidence="3 5">C-type lectin domain and C-type lectin-like domain and C-type lectin fold domain-containing protein</fullName>
    </submittedName>
</protein>
<proteinExistence type="predicted"/>
<organism evidence="3">
    <name type="scientific">Strongyloides ratti</name>
    <name type="common">Parasitic roundworm</name>
    <dbReference type="NCBI Taxonomy" id="34506"/>
    <lineage>
        <taxon>Eukaryota</taxon>
        <taxon>Metazoa</taxon>
        <taxon>Ecdysozoa</taxon>
        <taxon>Nematoda</taxon>
        <taxon>Chromadorea</taxon>
        <taxon>Rhabditida</taxon>
        <taxon>Tylenchina</taxon>
        <taxon>Panagrolaimomorpha</taxon>
        <taxon>Strongyloidoidea</taxon>
        <taxon>Strongyloididae</taxon>
        <taxon>Strongyloides</taxon>
    </lineage>
</organism>
<dbReference type="InterPro" id="IPR016186">
    <property type="entry name" value="C-type_lectin-like/link_sf"/>
</dbReference>
<dbReference type="EMBL" id="LN609529">
    <property type="protein sequence ID" value="CEF70165.1"/>
    <property type="molecule type" value="Genomic_DNA"/>
</dbReference>
<evidence type="ECO:0000259" key="2">
    <source>
        <dbReference type="PROSITE" id="PS50041"/>
    </source>
</evidence>
<keyword evidence="3" id="KW-0430">Lectin</keyword>
<evidence type="ECO:0000313" key="6">
    <source>
        <dbReference type="WormBase" id="SRAE_2000479900"/>
    </source>
</evidence>
<reference evidence="3 4" key="1">
    <citation type="submission" date="2014-09" db="EMBL/GenBank/DDBJ databases">
        <authorList>
            <person name="Martin A.A."/>
        </authorList>
    </citation>
    <scope>NUCLEOTIDE SEQUENCE</scope>
    <source>
        <strain evidence="4">ED321</strain>
        <strain evidence="3">ED321 Heterogonic</strain>
    </source>
</reference>
<name>A0A090N069_STRRB</name>
<dbReference type="OrthoDB" id="5877913at2759"/>
<evidence type="ECO:0000313" key="5">
    <source>
        <dbReference type="WBParaSite" id="SRAE_2000479900.1"/>
    </source>
</evidence>
<evidence type="ECO:0000313" key="4">
    <source>
        <dbReference type="Proteomes" id="UP000035682"/>
    </source>
</evidence>
<dbReference type="PROSITE" id="PS51257">
    <property type="entry name" value="PROKAR_LIPOPROTEIN"/>
    <property type="match status" value="1"/>
</dbReference>
<dbReference type="InterPro" id="IPR050111">
    <property type="entry name" value="C-type_lectin/snaclec_domain"/>
</dbReference>
<dbReference type="STRING" id="34506.A0A090N069"/>
<dbReference type="GO" id="GO:0030246">
    <property type="term" value="F:carbohydrate binding"/>
    <property type="evidence" value="ECO:0007669"/>
    <property type="project" value="UniProtKB-KW"/>
</dbReference>
<dbReference type="WormBase" id="SRAE_2000479900">
    <property type="protein sequence ID" value="SRP05255"/>
    <property type="gene ID" value="WBGene00265045"/>
</dbReference>
<feature type="signal peptide" evidence="1">
    <location>
        <begin position="1"/>
        <end position="19"/>
    </location>
</feature>
<dbReference type="AlphaFoldDB" id="A0A090N069"/>
<dbReference type="Pfam" id="PF00059">
    <property type="entry name" value="Lectin_C"/>
    <property type="match status" value="1"/>
</dbReference>
<dbReference type="CTD" id="36382538"/>
<dbReference type="RefSeq" id="XP_024509364.1">
    <property type="nucleotide sequence ID" value="XM_024643725.1"/>
</dbReference>